<dbReference type="RefSeq" id="WP_089890709.1">
    <property type="nucleotide sequence ID" value="NZ_FNGV01000007.1"/>
</dbReference>
<dbReference type="STRING" id="192904.SAMN04488514_10761"/>
<dbReference type="GO" id="GO:0046872">
    <property type="term" value="F:metal ion binding"/>
    <property type="evidence" value="ECO:0007669"/>
    <property type="project" value="UniProtKB-KW"/>
</dbReference>
<reference evidence="6 7" key="1">
    <citation type="submission" date="2016-10" db="EMBL/GenBank/DDBJ databases">
        <authorList>
            <person name="de Groot N.N."/>
        </authorList>
    </citation>
    <scope>NUCLEOTIDE SEQUENCE [LARGE SCALE GENOMIC DNA]</scope>
    <source>
        <strain evidence="6 7">DSM 19886</strain>
    </source>
</reference>
<dbReference type="PROSITE" id="PS51257">
    <property type="entry name" value="PROKAR_LIPOPROTEIN"/>
    <property type="match status" value="1"/>
</dbReference>
<keyword evidence="1 4" id="KW-0349">Heme</keyword>
<keyword evidence="2 4" id="KW-0479">Metal-binding</keyword>
<evidence type="ECO:0000313" key="7">
    <source>
        <dbReference type="Proteomes" id="UP000199440"/>
    </source>
</evidence>
<dbReference type="GO" id="GO:0020037">
    <property type="term" value="F:heme binding"/>
    <property type="evidence" value="ECO:0007669"/>
    <property type="project" value="InterPro"/>
</dbReference>
<dbReference type="Proteomes" id="UP000199440">
    <property type="component" value="Unassembled WGS sequence"/>
</dbReference>
<dbReference type="InterPro" id="IPR036909">
    <property type="entry name" value="Cyt_c-like_dom_sf"/>
</dbReference>
<keyword evidence="7" id="KW-1185">Reference proteome</keyword>
<dbReference type="SUPFAM" id="SSF46626">
    <property type="entry name" value="Cytochrome c"/>
    <property type="match status" value="1"/>
</dbReference>
<proteinExistence type="predicted"/>
<feature type="domain" description="Cytochrome c" evidence="5">
    <location>
        <begin position="39"/>
        <end position="135"/>
    </location>
</feature>
<keyword evidence="3 4" id="KW-0408">Iron</keyword>
<evidence type="ECO:0000313" key="6">
    <source>
        <dbReference type="EMBL" id="SDM29138.1"/>
    </source>
</evidence>
<dbReference type="InterPro" id="IPR021796">
    <property type="entry name" value="Tll0287-like_dom"/>
</dbReference>
<dbReference type="Gene3D" id="1.10.760.10">
    <property type="entry name" value="Cytochrome c-like domain"/>
    <property type="match status" value="1"/>
</dbReference>
<dbReference type="OrthoDB" id="1494333at2"/>
<dbReference type="InterPro" id="IPR009056">
    <property type="entry name" value="Cyt_c-like_dom"/>
</dbReference>
<dbReference type="GO" id="GO:0009055">
    <property type="term" value="F:electron transfer activity"/>
    <property type="evidence" value="ECO:0007669"/>
    <property type="project" value="InterPro"/>
</dbReference>
<name>A0A1G9S0R7_9FLAO</name>
<organism evidence="6 7">
    <name type="scientific">Kriegella aquimaris</name>
    <dbReference type="NCBI Taxonomy" id="192904"/>
    <lineage>
        <taxon>Bacteria</taxon>
        <taxon>Pseudomonadati</taxon>
        <taxon>Bacteroidota</taxon>
        <taxon>Flavobacteriia</taxon>
        <taxon>Flavobacteriales</taxon>
        <taxon>Flavobacteriaceae</taxon>
        <taxon>Kriegella</taxon>
    </lineage>
</organism>
<evidence type="ECO:0000256" key="3">
    <source>
        <dbReference type="ARBA" id="ARBA00023004"/>
    </source>
</evidence>
<evidence type="ECO:0000256" key="1">
    <source>
        <dbReference type="ARBA" id="ARBA00022617"/>
    </source>
</evidence>
<protein>
    <recommendedName>
        <fullName evidence="5">Cytochrome c domain-containing protein</fullName>
    </recommendedName>
</protein>
<dbReference type="AlphaFoldDB" id="A0A1G9S0R7"/>
<evidence type="ECO:0000259" key="5">
    <source>
        <dbReference type="PROSITE" id="PS51007"/>
    </source>
</evidence>
<accession>A0A1G9S0R7</accession>
<sequence>MKLLTYLVLVFIFVGCKDGKQTEKEAIDKTFDNHTTEVTKSHPGKKFLENECYICHNPKTSQASMVAPPMMAIKQHYIDSSTTKEAFTEDLIRWVNDPETKTRMPGAHKRFGAMPYLPYPDETLRQVADYIYDNDLEKPDWLDAHFQKAHRKGKGLAGCECMLFEDDQTDYTDIGMEYALAAKTALGKNLVKAIQESGTVGAVSFCNVEALKLTDSISVMKNAIIKRVSDKPRNPNNSANTEELGYIELFKRMVASGEDVKPIVNVANGEVDFYYPITTNAMCLQCHGKPEKQIEIETLAMLKKRYPEDMAVGYDVNEVRGIWAIKFDE</sequence>
<evidence type="ECO:0000256" key="4">
    <source>
        <dbReference type="PROSITE-ProRule" id="PRU00433"/>
    </source>
</evidence>
<dbReference type="Pfam" id="PF11845">
    <property type="entry name" value="Tll0287-like"/>
    <property type="match status" value="1"/>
</dbReference>
<dbReference type="EMBL" id="FNGV01000007">
    <property type="protein sequence ID" value="SDM29138.1"/>
    <property type="molecule type" value="Genomic_DNA"/>
</dbReference>
<evidence type="ECO:0000256" key="2">
    <source>
        <dbReference type="ARBA" id="ARBA00022723"/>
    </source>
</evidence>
<dbReference type="PROSITE" id="PS51007">
    <property type="entry name" value="CYTC"/>
    <property type="match status" value="1"/>
</dbReference>
<gene>
    <name evidence="6" type="ORF">SAMN04488514_10761</name>
</gene>